<evidence type="ECO:0000256" key="2">
    <source>
        <dbReference type="ARBA" id="ARBA00023125"/>
    </source>
</evidence>
<dbReference type="InterPro" id="IPR023187">
    <property type="entry name" value="Tscrpt_reg_MarR-type_CS"/>
</dbReference>
<accession>A0A9Q9MGD7</accession>
<feature type="domain" description="HTH marR-type" evidence="4">
    <location>
        <begin position="1"/>
        <end position="134"/>
    </location>
</feature>
<dbReference type="SUPFAM" id="SSF46785">
    <property type="entry name" value="Winged helix' DNA-binding domain"/>
    <property type="match status" value="1"/>
</dbReference>
<dbReference type="PRINTS" id="PR00598">
    <property type="entry name" value="HTHMARR"/>
</dbReference>
<evidence type="ECO:0000259" key="4">
    <source>
        <dbReference type="PROSITE" id="PS50995"/>
    </source>
</evidence>
<sequence length="141" mass="15180">MQRAQVDALTTLIEDFNTLFIRLPMVQRLGFSALSVVHTLSRRGPMRLTALTTTEQLTQPAITSLVQRLEEDGLVERRPDPTDGRAVLVSLTAAGADVVRSRHANRVDRLAQLIAGLDASEQAAVAAAMPALARIIELGAA</sequence>
<proteinExistence type="predicted"/>
<dbReference type="GO" id="GO:0003700">
    <property type="term" value="F:DNA-binding transcription factor activity"/>
    <property type="evidence" value="ECO:0007669"/>
    <property type="project" value="InterPro"/>
</dbReference>
<keyword evidence="1" id="KW-0805">Transcription regulation</keyword>
<organism evidence="5 6">
    <name type="scientific">Dactylosporangium aurantiacum</name>
    <dbReference type="NCBI Taxonomy" id="35754"/>
    <lineage>
        <taxon>Bacteria</taxon>
        <taxon>Bacillati</taxon>
        <taxon>Actinomycetota</taxon>
        <taxon>Actinomycetes</taxon>
        <taxon>Micromonosporales</taxon>
        <taxon>Micromonosporaceae</taxon>
        <taxon>Dactylosporangium</taxon>
    </lineage>
</organism>
<gene>
    <name evidence="5" type="ORF">Daura_32870</name>
</gene>
<keyword evidence="3" id="KW-0804">Transcription</keyword>
<evidence type="ECO:0000256" key="1">
    <source>
        <dbReference type="ARBA" id="ARBA00023015"/>
    </source>
</evidence>
<dbReference type="AlphaFoldDB" id="A0A9Q9MGD7"/>
<dbReference type="KEGG" id="daur:Daura_32870"/>
<dbReference type="PANTHER" id="PTHR39515:SF2">
    <property type="entry name" value="HTH-TYPE TRANSCRIPTIONAL REGULATOR RV0880"/>
    <property type="match status" value="1"/>
</dbReference>
<evidence type="ECO:0000256" key="3">
    <source>
        <dbReference type="ARBA" id="ARBA00023163"/>
    </source>
</evidence>
<dbReference type="PROSITE" id="PS01117">
    <property type="entry name" value="HTH_MARR_1"/>
    <property type="match status" value="1"/>
</dbReference>
<dbReference type="Proteomes" id="UP001058003">
    <property type="component" value="Chromosome"/>
</dbReference>
<dbReference type="Pfam" id="PF01047">
    <property type="entry name" value="MarR"/>
    <property type="match status" value="1"/>
</dbReference>
<dbReference type="PANTHER" id="PTHR39515">
    <property type="entry name" value="CONSERVED PROTEIN"/>
    <property type="match status" value="1"/>
</dbReference>
<dbReference type="InterPro" id="IPR036390">
    <property type="entry name" value="WH_DNA-bd_sf"/>
</dbReference>
<evidence type="ECO:0000313" key="5">
    <source>
        <dbReference type="EMBL" id="UWZ51521.1"/>
    </source>
</evidence>
<dbReference type="GO" id="GO:0003677">
    <property type="term" value="F:DNA binding"/>
    <property type="evidence" value="ECO:0007669"/>
    <property type="project" value="UniProtKB-KW"/>
</dbReference>
<protein>
    <submittedName>
        <fullName evidence="5">MarR family transcriptional regulator</fullName>
    </submittedName>
</protein>
<reference evidence="5" key="1">
    <citation type="submission" date="2021-04" db="EMBL/GenBank/DDBJ databases">
        <title>Dactylosporangium aurantiacum NRRL B-8018 full assembly.</title>
        <authorList>
            <person name="Hartkoorn R.C."/>
            <person name="Beaudoing E."/>
            <person name="Hot D."/>
        </authorList>
    </citation>
    <scope>NUCLEOTIDE SEQUENCE</scope>
    <source>
        <strain evidence="5">NRRL B-8018</strain>
    </source>
</reference>
<evidence type="ECO:0000313" key="6">
    <source>
        <dbReference type="Proteomes" id="UP001058003"/>
    </source>
</evidence>
<dbReference type="EMBL" id="CP073767">
    <property type="protein sequence ID" value="UWZ51521.1"/>
    <property type="molecule type" value="Genomic_DNA"/>
</dbReference>
<dbReference type="PROSITE" id="PS50995">
    <property type="entry name" value="HTH_MARR_2"/>
    <property type="match status" value="1"/>
</dbReference>
<name>A0A9Q9MGD7_9ACTN</name>
<dbReference type="InterPro" id="IPR052526">
    <property type="entry name" value="HTH-type_Bedaq_tolerance"/>
</dbReference>
<keyword evidence="2" id="KW-0238">DNA-binding</keyword>
<dbReference type="Gene3D" id="1.10.10.10">
    <property type="entry name" value="Winged helix-like DNA-binding domain superfamily/Winged helix DNA-binding domain"/>
    <property type="match status" value="1"/>
</dbReference>
<keyword evidence="6" id="KW-1185">Reference proteome</keyword>
<dbReference type="InterPro" id="IPR000835">
    <property type="entry name" value="HTH_MarR-typ"/>
</dbReference>
<dbReference type="SMART" id="SM00347">
    <property type="entry name" value="HTH_MARR"/>
    <property type="match status" value="1"/>
</dbReference>
<dbReference type="InterPro" id="IPR036388">
    <property type="entry name" value="WH-like_DNA-bd_sf"/>
</dbReference>
<dbReference type="RefSeq" id="WP_033359180.1">
    <property type="nucleotide sequence ID" value="NZ_CP073767.1"/>
</dbReference>